<gene>
    <name evidence="1" type="ORF">UMC4404_32991</name>
</gene>
<accession>A0A9P1P7N9</accession>
<organism evidence="1 2">
    <name type="scientific">Paraclostridium sordellii</name>
    <name type="common">Clostridium sordellii</name>
    <dbReference type="NCBI Taxonomy" id="1505"/>
    <lineage>
        <taxon>Bacteria</taxon>
        <taxon>Bacillati</taxon>
        <taxon>Bacillota</taxon>
        <taxon>Clostridia</taxon>
        <taxon>Peptostreptococcales</taxon>
        <taxon>Peptostreptococcaceae</taxon>
        <taxon>Paraclostridium</taxon>
    </lineage>
</organism>
<reference evidence="2" key="1">
    <citation type="submission" date="2015-01" db="EMBL/GenBank/DDBJ databases">
        <authorList>
            <person name="Aslett A.Martin."/>
            <person name="De Silva Nishadi"/>
        </authorList>
    </citation>
    <scope>NUCLEOTIDE SEQUENCE [LARGE SCALE GENOMIC DNA]</scope>
    <source>
        <strain evidence="2">UMC4404</strain>
    </source>
</reference>
<evidence type="ECO:0000313" key="2">
    <source>
        <dbReference type="Proteomes" id="UP000049685"/>
    </source>
</evidence>
<dbReference type="EMBL" id="CDNY01000004">
    <property type="protein sequence ID" value="CEN31425.1"/>
    <property type="molecule type" value="Genomic_DNA"/>
</dbReference>
<dbReference type="RefSeq" id="WP_057558935.1">
    <property type="nucleotide sequence ID" value="NZ_CDNY01000004.1"/>
</dbReference>
<comment type="caution">
    <text evidence="1">The sequence shown here is derived from an EMBL/GenBank/DDBJ whole genome shotgun (WGS) entry which is preliminary data.</text>
</comment>
<dbReference type="AlphaFoldDB" id="A0A9P1P7N9"/>
<dbReference type="Proteomes" id="UP000049685">
    <property type="component" value="Unassembled WGS sequence"/>
</dbReference>
<sequence>MPWVTNRNDYAGVFGKNIDALEMQLIGLDNYSVQYRAYVEGRWLPWVTDLADYAGIYGKSIEGIQVQITHK</sequence>
<proteinExistence type="predicted"/>
<evidence type="ECO:0000313" key="1">
    <source>
        <dbReference type="EMBL" id="CEN31425.1"/>
    </source>
</evidence>
<name>A0A9P1P7N9_PARSO</name>
<protein>
    <submittedName>
        <fullName evidence="1">Uncharacterized protein</fullName>
    </submittedName>
</protein>